<evidence type="ECO:0000313" key="7">
    <source>
        <dbReference type="Proteomes" id="UP001597476"/>
    </source>
</evidence>
<dbReference type="RefSeq" id="WP_380287837.1">
    <property type="nucleotide sequence ID" value="NZ_JBHULY010000002.1"/>
</dbReference>
<dbReference type="InterPro" id="IPR011990">
    <property type="entry name" value="TPR-like_helical_dom_sf"/>
</dbReference>
<evidence type="ECO:0000256" key="3">
    <source>
        <dbReference type="ARBA" id="ARBA00023163"/>
    </source>
</evidence>
<organism evidence="6 7">
    <name type="scientific">Hyunsoonleella rubra</name>
    <dbReference type="NCBI Taxonomy" id="1737062"/>
    <lineage>
        <taxon>Bacteria</taxon>
        <taxon>Pseudomonadati</taxon>
        <taxon>Bacteroidota</taxon>
        <taxon>Flavobacteriia</taxon>
        <taxon>Flavobacteriales</taxon>
        <taxon>Flavobacteriaceae</taxon>
    </lineage>
</organism>
<dbReference type="InterPro" id="IPR018060">
    <property type="entry name" value="HTH_AraC"/>
</dbReference>
<keyword evidence="4" id="KW-0812">Transmembrane</keyword>
<dbReference type="InterPro" id="IPR009057">
    <property type="entry name" value="Homeodomain-like_sf"/>
</dbReference>
<dbReference type="SUPFAM" id="SSF81901">
    <property type="entry name" value="HCP-like"/>
    <property type="match status" value="1"/>
</dbReference>
<reference evidence="7" key="1">
    <citation type="journal article" date="2019" name="Int. J. Syst. Evol. Microbiol.">
        <title>The Global Catalogue of Microorganisms (GCM) 10K type strain sequencing project: providing services to taxonomists for standard genome sequencing and annotation.</title>
        <authorList>
            <consortium name="The Broad Institute Genomics Platform"/>
            <consortium name="The Broad Institute Genome Sequencing Center for Infectious Disease"/>
            <person name="Wu L."/>
            <person name="Ma J."/>
        </authorList>
    </citation>
    <scope>NUCLEOTIDE SEQUENCE [LARGE SCALE GENOMIC DNA]</scope>
    <source>
        <strain evidence="7">KCTC 42398</strain>
    </source>
</reference>
<accession>A0ABW5T5W2</accession>
<dbReference type="Gene3D" id="1.10.10.60">
    <property type="entry name" value="Homeodomain-like"/>
    <property type="match status" value="1"/>
</dbReference>
<keyword evidence="3" id="KW-0804">Transcription</keyword>
<dbReference type="Pfam" id="PF12833">
    <property type="entry name" value="HTH_18"/>
    <property type="match status" value="1"/>
</dbReference>
<gene>
    <name evidence="6" type="ORF">ACFSR8_00225</name>
</gene>
<evidence type="ECO:0000256" key="2">
    <source>
        <dbReference type="ARBA" id="ARBA00023125"/>
    </source>
</evidence>
<protein>
    <submittedName>
        <fullName evidence="6">Helix-turn-helix domain-containing protein</fullName>
    </submittedName>
</protein>
<proteinExistence type="predicted"/>
<evidence type="ECO:0000256" key="4">
    <source>
        <dbReference type="SAM" id="Phobius"/>
    </source>
</evidence>
<dbReference type="EMBL" id="JBHULY010000002">
    <property type="protein sequence ID" value="MFD2724624.1"/>
    <property type="molecule type" value="Genomic_DNA"/>
</dbReference>
<keyword evidence="4" id="KW-0472">Membrane</keyword>
<dbReference type="PROSITE" id="PS01124">
    <property type="entry name" value="HTH_ARAC_FAMILY_2"/>
    <property type="match status" value="1"/>
</dbReference>
<evidence type="ECO:0000313" key="6">
    <source>
        <dbReference type="EMBL" id="MFD2724624.1"/>
    </source>
</evidence>
<feature type="domain" description="HTH araC/xylS-type" evidence="5">
    <location>
        <begin position="13"/>
        <end position="112"/>
    </location>
</feature>
<dbReference type="SUPFAM" id="SSF46689">
    <property type="entry name" value="Homeodomain-like"/>
    <property type="match status" value="1"/>
</dbReference>
<feature type="transmembrane region" description="Helical" evidence="4">
    <location>
        <begin position="141"/>
        <end position="159"/>
    </location>
</feature>
<keyword evidence="1" id="KW-0805">Transcription regulation</keyword>
<sequence>MSDQNSVEEAFLKKVEDVIEANLENEQFGVNELSDALGVSRSKLHRKLNAFTGKSTSQFIREYRLEKAMVLLQDNEATASEIAFRVGFSSPTYFNTRFSEYFGYPPGEVKYRSSSSSAQGELKGTKYQKSNTSKSSNRKNIIIAVLSVILMIALAYFIFNWQKENGSDTLEIAEKMDKSIAVLPFKNLSDDKDNQYFADGVREDIINQLSKIEKVSVKSKQSSDRFYNDNLSGEEIGDALKVDYLINGSVQKHQDRIRVIVHLVNAKDDTHLWSKDFDREFNDIFSLEKEISTDIAKELDIVLSPSELEKIGKIPTRNLEAYNLYLKGRHFLYRFNDDDLNRSEKYFKESMALDPEFALPYSGMAEVTMFRYWPRATQSDYLKAKEYALKAIALDDDLSYPHRVLANISLEYEWNWDNAAKEFRIALEKEPDNAVNYWLIARYFIFVNGDFEKGLDYLEKSIQLNPLFRFSSILKADCYLYLEEYDLSLAEARNALEINEKDLWASWVTFLTYAKQGKDELAVRELARGWRTDEAGMVNVEPMLKAYKAEGLKGVFKWLNDLDINHEGEDHVYHSAYWIAQKFAFLGEHDKALEWLEIAFERRNAELYRIKYDHFFKGMQEHPKFLSILNRMNLGDYTHERPFKD</sequence>
<dbReference type="PANTHER" id="PTHR43280:SF28">
    <property type="entry name" value="HTH-TYPE TRANSCRIPTIONAL ACTIVATOR RHAS"/>
    <property type="match status" value="1"/>
</dbReference>
<dbReference type="Gene3D" id="3.40.50.10610">
    <property type="entry name" value="ABC-type transport auxiliary lipoprotein component"/>
    <property type="match status" value="1"/>
</dbReference>
<name>A0ABW5T5W2_9FLAO</name>
<dbReference type="Proteomes" id="UP001597476">
    <property type="component" value="Unassembled WGS sequence"/>
</dbReference>
<dbReference type="SMART" id="SM00342">
    <property type="entry name" value="HTH_ARAC"/>
    <property type="match status" value="1"/>
</dbReference>
<keyword evidence="7" id="KW-1185">Reference proteome</keyword>
<evidence type="ECO:0000256" key="1">
    <source>
        <dbReference type="ARBA" id="ARBA00023015"/>
    </source>
</evidence>
<dbReference type="PANTHER" id="PTHR43280">
    <property type="entry name" value="ARAC-FAMILY TRANSCRIPTIONAL REGULATOR"/>
    <property type="match status" value="1"/>
</dbReference>
<keyword evidence="2" id="KW-0238">DNA-binding</keyword>
<dbReference type="Gene3D" id="1.25.40.10">
    <property type="entry name" value="Tetratricopeptide repeat domain"/>
    <property type="match status" value="1"/>
</dbReference>
<evidence type="ECO:0000259" key="5">
    <source>
        <dbReference type="PROSITE" id="PS01124"/>
    </source>
</evidence>
<comment type="caution">
    <text evidence="6">The sequence shown here is derived from an EMBL/GenBank/DDBJ whole genome shotgun (WGS) entry which is preliminary data.</text>
</comment>
<keyword evidence="4" id="KW-1133">Transmembrane helix</keyword>